<accession>R7RUG2</accession>
<dbReference type="HOGENOM" id="CLU_3318386_0_0_9"/>
<dbReference type="Proteomes" id="UP000014923">
    <property type="component" value="Unassembled WGS sequence"/>
</dbReference>
<protein>
    <submittedName>
        <fullName evidence="2">Flagellar motor switch protein FliG</fullName>
    </submittedName>
</protein>
<keyword evidence="3" id="KW-1185">Reference proteome</keyword>
<evidence type="ECO:0000313" key="3">
    <source>
        <dbReference type="Proteomes" id="UP000014923"/>
    </source>
</evidence>
<gene>
    <name evidence="2" type="ORF">TCEL_02199</name>
</gene>
<comment type="caution">
    <text evidence="2">The sequence shown here is derived from an EMBL/GenBank/DDBJ whole genome shotgun (WGS) entry which is preliminary data.</text>
</comment>
<dbReference type="InterPro" id="IPR028263">
    <property type="entry name" value="FliG_N"/>
</dbReference>
<reference evidence="2" key="1">
    <citation type="submission" date="2013-03" db="EMBL/GenBank/DDBJ databases">
        <title>Draft genome sequence of the hydrogen-ethanol-producing anaerobic alkalithermophilic Caloramator celere.</title>
        <authorList>
            <person name="Ciranna A."/>
            <person name="Larjo A."/>
            <person name="Kivisto A."/>
            <person name="Santala V."/>
            <person name="Roos C."/>
            <person name="Karp M."/>
        </authorList>
    </citation>
    <scope>NUCLEOTIDE SEQUENCE [LARGE SCALE GENOMIC DNA]</scope>
    <source>
        <strain evidence="2">DSM 8682</strain>
    </source>
</reference>
<feature type="domain" description="Flagellar motor switch protein FliG N-terminal" evidence="1">
    <location>
        <begin position="11"/>
        <end position="39"/>
    </location>
</feature>
<proteinExistence type="predicted"/>
<keyword evidence="2" id="KW-0966">Cell projection</keyword>
<dbReference type="Pfam" id="PF14842">
    <property type="entry name" value="FliG_N"/>
    <property type="match status" value="1"/>
</dbReference>
<dbReference type="SUPFAM" id="SSF48029">
    <property type="entry name" value="FliG"/>
    <property type="match status" value="1"/>
</dbReference>
<name>R7RUG2_9CLOT</name>
<evidence type="ECO:0000313" key="2">
    <source>
        <dbReference type="EMBL" id="CDF59131.1"/>
    </source>
</evidence>
<dbReference type="InterPro" id="IPR011002">
    <property type="entry name" value="FliG_a-hlx"/>
</dbReference>
<evidence type="ECO:0000259" key="1">
    <source>
        <dbReference type="Pfam" id="PF14842"/>
    </source>
</evidence>
<dbReference type="Gene3D" id="1.10.220.30">
    <property type="match status" value="1"/>
</dbReference>
<sequence length="39" mass="4264">MIIMARDKDRLTGVQKAAILFITLGPDASAPILKKLPEK</sequence>
<organism evidence="2 3">
    <name type="scientific">Thermobrachium celere DSM 8682</name>
    <dbReference type="NCBI Taxonomy" id="941824"/>
    <lineage>
        <taxon>Bacteria</taxon>
        <taxon>Bacillati</taxon>
        <taxon>Bacillota</taxon>
        <taxon>Clostridia</taxon>
        <taxon>Eubacteriales</taxon>
        <taxon>Clostridiaceae</taxon>
        <taxon>Thermobrachium</taxon>
    </lineage>
</organism>
<dbReference type="AlphaFoldDB" id="R7RUG2"/>
<keyword evidence="2" id="KW-0282">Flagellum</keyword>
<dbReference type="EMBL" id="CAVN010000141">
    <property type="protein sequence ID" value="CDF59131.1"/>
    <property type="molecule type" value="Genomic_DNA"/>
</dbReference>
<keyword evidence="2" id="KW-0969">Cilium</keyword>